<comment type="caution">
    <text evidence="9">The sequence shown here is derived from an EMBL/GenBank/DDBJ whole genome shotgun (WGS) entry which is preliminary data.</text>
</comment>
<dbReference type="Pfam" id="PF00528">
    <property type="entry name" value="BPD_transp_1"/>
    <property type="match status" value="1"/>
</dbReference>
<dbReference type="PROSITE" id="PS50928">
    <property type="entry name" value="ABC_TM1"/>
    <property type="match status" value="1"/>
</dbReference>
<keyword evidence="2 7" id="KW-0813">Transport</keyword>
<dbReference type="PANTHER" id="PTHR43163:SF6">
    <property type="entry name" value="DIPEPTIDE TRANSPORT SYSTEM PERMEASE PROTEIN DPPB-RELATED"/>
    <property type="match status" value="1"/>
</dbReference>
<feature type="domain" description="ABC transmembrane type-1" evidence="8">
    <location>
        <begin position="98"/>
        <end position="307"/>
    </location>
</feature>
<accession>A0ABV9TVF5</accession>
<keyword evidence="3" id="KW-1003">Cell membrane</keyword>
<comment type="similarity">
    <text evidence="7">Belongs to the binding-protein-dependent transport system permease family.</text>
</comment>
<evidence type="ECO:0000313" key="10">
    <source>
        <dbReference type="Proteomes" id="UP001595872"/>
    </source>
</evidence>
<evidence type="ECO:0000256" key="6">
    <source>
        <dbReference type="ARBA" id="ARBA00023136"/>
    </source>
</evidence>
<name>A0ABV9TVF5_9ACTN</name>
<dbReference type="SUPFAM" id="SSF161098">
    <property type="entry name" value="MetI-like"/>
    <property type="match status" value="1"/>
</dbReference>
<dbReference type="Gene3D" id="1.10.3720.10">
    <property type="entry name" value="MetI-like"/>
    <property type="match status" value="1"/>
</dbReference>
<evidence type="ECO:0000313" key="9">
    <source>
        <dbReference type="EMBL" id="MFC4907944.1"/>
    </source>
</evidence>
<sequence>MATILRMALGRLLTLVPMVLGITLFVFVVLRFSPNDPAYNALGEGSTPEARHAYAVAHGLDDPLPVRYVRFLGDLVHGDLGVTAPPSRPVTDAIGTAFPLTLQLTVLSVLVGVVLALLLGVTAALFRDRWPDQIIRVVSMAGVAMPSFWLGILLIQQFALRLGWFPTGGYVNPADSVGQWLRSLALPALAVGFPVGSLLARVVRTAMVEELDRDYVRTAVGGGVPRAVVVGRNVLRNALITPLTVLGLQVGYLLSGAVVVEAIFGLPGLGTLIMQGVTAGDPALVQGVVLSIALTFLVVNLLVDVLYLFANPRLKGATR</sequence>
<keyword evidence="5 7" id="KW-1133">Transmembrane helix</keyword>
<organism evidence="9 10">
    <name type="scientific">Actinomadura gamaensis</name>
    <dbReference type="NCBI Taxonomy" id="1763541"/>
    <lineage>
        <taxon>Bacteria</taxon>
        <taxon>Bacillati</taxon>
        <taxon>Actinomycetota</taxon>
        <taxon>Actinomycetes</taxon>
        <taxon>Streptosporangiales</taxon>
        <taxon>Thermomonosporaceae</taxon>
        <taxon>Actinomadura</taxon>
    </lineage>
</organism>
<dbReference type="Pfam" id="PF19300">
    <property type="entry name" value="BPD_transp_1_N"/>
    <property type="match status" value="1"/>
</dbReference>
<protein>
    <submittedName>
        <fullName evidence="9">ABC transporter permease</fullName>
    </submittedName>
</protein>
<evidence type="ECO:0000256" key="2">
    <source>
        <dbReference type="ARBA" id="ARBA00022448"/>
    </source>
</evidence>
<feature type="transmembrane region" description="Helical" evidence="7">
    <location>
        <begin position="180"/>
        <end position="203"/>
    </location>
</feature>
<dbReference type="RefSeq" id="WP_378254141.1">
    <property type="nucleotide sequence ID" value="NZ_JBHSIT010000003.1"/>
</dbReference>
<feature type="transmembrane region" description="Helical" evidence="7">
    <location>
        <begin position="284"/>
        <end position="310"/>
    </location>
</feature>
<feature type="transmembrane region" description="Helical" evidence="7">
    <location>
        <begin position="106"/>
        <end position="126"/>
    </location>
</feature>
<evidence type="ECO:0000256" key="5">
    <source>
        <dbReference type="ARBA" id="ARBA00022989"/>
    </source>
</evidence>
<reference evidence="10" key="1">
    <citation type="journal article" date="2019" name="Int. J. Syst. Evol. Microbiol.">
        <title>The Global Catalogue of Microorganisms (GCM) 10K type strain sequencing project: providing services to taxonomists for standard genome sequencing and annotation.</title>
        <authorList>
            <consortium name="The Broad Institute Genomics Platform"/>
            <consortium name="The Broad Institute Genome Sequencing Center for Infectious Disease"/>
            <person name="Wu L."/>
            <person name="Ma J."/>
        </authorList>
    </citation>
    <scope>NUCLEOTIDE SEQUENCE [LARGE SCALE GENOMIC DNA]</scope>
    <source>
        <strain evidence="10">KLKA75</strain>
    </source>
</reference>
<dbReference type="CDD" id="cd06261">
    <property type="entry name" value="TM_PBP2"/>
    <property type="match status" value="1"/>
</dbReference>
<proteinExistence type="inferred from homology"/>
<dbReference type="PANTHER" id="PTHR43163">
    <property type="entry name" value="DIPEPTIDE TRANSPORT SYSTEM PERMEASE PROTEIN DPPB-RELATED"/>
    <property type="match status" value="1"/>
</dbReference>
<comment type="subcellular location">
    <subcellularLocation>
        <location evidence="1 7">Cell membrane</location>
        <topology evidence="1 7">Multi-pass membrane protein</topology>
    </subcellularLocation>
</comment>
<evidence type="ECO:0000256" key="3">
    <source>
        <dbReference type="ARBA" id="ARBA00022475"/>
    </source>
</evidence>
<gene>
    <name evidence="9" type="ORF">ACFPCY_11480</name>
</gene>
<evidence type="ECO:0000256" key="7">
    <source>
        <dbReference type="RuleBase" id="RU363032"/>
    </source>
</evidence>
<evidence type="ECO:0000256" key="1">
    <source>
        <dbReference type="ARBA" id="ARBA00004651"/>
    </source>
</evidence>
<dbReference type="Proteomes" id="UP001595872">
    <property type="component" value="Unassembled WGS sequence"/>
</dbReference>
<dbReference type="InterPro" id="IPR000515">
    <property type="entry name" value="MetI-like"/>
</dbReference>
<feature type="transmembrane region" description="Helical" evidence="7">
    <location>
        <begin position="138"/>
        <end position="160"/>
    </location>
</feature>
<dbReference type="InterPro" id="IPR035906">
    <property type="entry name" value="MetI-like_sf"/>
</dbReference>
<keyword evidence="6 7" id="KW-0472">Membrane</keyword>
<keyword evidence="4 7" id="KW-0812">Transmembrane</keyword>
<feature type="transmembrane region" description="Helical" evidence="7">
    <location>
        <begin position="239"/>
        <end position="264"/>
    </location>
</feature>
<keyword evidence="10" id="KW-1185">Reference proteome</keyword>
<evidence type="ECO:0000256" key="4">
    <source>
        <dbReference type="ARBA" id="ARBA00022692"/>
    </source>
</evidence>
<dbReference type="EMBL" id="JBHSIT010000003">
    <property type="protein sequence ID" value="MFC4907944.1"/>
    <property type="molecule type" value="Genomic_DNA"/>
</dbReference>
<dbReference type="InterPro" id="IPR045621">
    <property type="entry name" value="BPD_transp_1_N"/>
</dbReference>
<feature type="transmembrane region" description="Helical" evidence="7">
    <location>
        <begin position="12"/>
        <end position="32"/>
    </location>
</feature>
<evidence type="ECO:0000259" key="8">
    <source>
        <dbReference type="PROSITE" id="PS50928"/>
    </source>
</evidence>